<evidence type="ECO:0000313" key="2">
    <source>
        <dbReference type="Proteomes" id="UP001346149"/>
    </source>
</evidence>
<gene>
    <name evidence="1" type="ORF">SAY86_025470</name>
</gene>
<dbReference type="AlphaFoldDB" id="A0AAN7RF23"/>
<dbReference type="Proteomes" id="UP001346149">
    <property type="component" value="Unassembled WGS sequence"/>
</dbReference>
<sequence>MAGRCTTEIMSSGKENPIYHDSWPRLPDKLDFFNGFITQRKPFDLADIPSSFACTLADKYGRKPVINAGLVAVKVFLILNTSLNPYVHSHPSRAAAGVVNDRSIADSRELHSLHRKLLGGDSRMKKINRIWGDKCTTTDIVISQGITRPLPNGVPTYSVEIINTPPLQ</sequence>
<evidence type="ECO:0000313" key="1">
    <source>
        <dbReference type="EMBL" id="KAK4800105.1"/>
    </source>
</evidence>
<organism evidence="1 2">
    <name type="scientific">Trapa natans</name>
    <name type="common">Water chestnut</name>
    <dbReference type="NCBI Taxonomy" id="22666"/>
    <lineage>
        <taxon>Eukaryota</taxon>
        <taxon>Viridiplantae</taxon>
        <taxon>Streptophyta</taxon>
        <taxon>Embryophyta</taxon>
        <taxon>Tracheophyta</taxon>
        <taxon>Spermatophyta</taxon>
        <taxon>Magnoliopsida</taxon>
        <taxon>eudicotyledons</taxon>
        <taxon>Gunneridae</taxon>
        <taxon>Pentapetalae</taxon>
        <taxon>rosids</taxon>
        <taxon>malvids</taxon>
        <taxon>Myrtales</taxon>
        <taxon>Lythraceae</taxon>
        <taxon>Trapa</taxon>
    </lineage>
</organism>
<name>A0AAN7RF23_TRANT</name>
<accession>A0AAN7RF23</accession>
<dbReference type="EMBL" id="JAXQNO010000004">
    <property type="protein sequence ID" value="KAK4800105.1"/>
    <property type="molecule type" value="Genomic_DNA"/>
</dbReference>
<proteinExistence type="predicted"/>
<comment type="caution">
    <text evidence="1">The sequence shown here is derived from an EMBL/GenBank/DDBJ whole genome shotgun (WGS) entry which is preliminary data.</text>
</comment>
<keyword evidence="2" id="KW-1185">Reference proteome</keyword>
<protein>
    <submittedName>
        <fullName evidence="1">Uncharacterized protein</fullName>
    </submittedName>
</protein>
<reference evidence="1 2" key="1">
    <citation type="journal article" date="2023" name="Hortic Res">
        <title>Pangenome of water caltrop reveals structural variations and asymmetric subgenome divergence after allopolyploidization.</title>
        <authorList>
            <person name="Zhang X."/>
            <person name="Chen Y."/>
            <person name="Wang L."/>
            <person name="Yuan Y."/>
            <person name="Fang M."/>
            <person name="Shi L."/>
            <person name="Lu R."/>
            <person name="Comes H.P."/>
            <person name="Ma Y."/>
            <person name="Chen Y."/>
            <person name="Huang G."/>
            <person name="Zhou Y."/>
            <person name="Zheng Z."/>
            <person name="Qiu Y."/>
        </authorList>
    </citation>
    <scope>NUCLEOTIDE SEQUENCE [LARGE SCALE GENOMIC DNA]</scope>
    <source>
        <strain evidence="1">F231</strain>
    </source>
</reference>